<organism evidence="1">
    <name type="scientific">Rhizophora mucronata</name>
    <name type="common">Asiatic mangrove</name>
    <dbReference type="NCBI Taxonomy" id="61149"/>
    <lineage>
        <taxon>Eukaryota</taxon>
        <taxon>Viridiplantae</taxon>
        <taxon>Streptophyta</taxon>
        <taxon>Embryophyta</taxon>
        <taxon>Tracheophyta</taxon>
        <taxon>Spermatophyta</taxon>
        <taxon>Magnoliopsida</taxon>
        <taxon>eudicotyledons</taxon>
        <taxon>Gunneridae</taxon>
        <taxon>Pentapetalae</taxon>
        <taxon>rosids</taxon>
        <taxon>fabids</taxon>
        <taxon>Malpighiales</taxon>
        <taxon>Rhizophoraceae</taxon>
        <taxon>Rhizophora</taxon>
    </lineage>
</organism>
<sequence length="27" mass="3192">MVMRDLSTRTLNPISVEKPQPFRNFIT</sequence>
<evidence type="ECO:0000313" key="1">
    <source>
        <dbReference type="EMBL" id="MBW95412.1"/>
    </source>
</evidence>
<name>A0A2P2JPK1_RHIMU</name>
<protein>
    <submittedName>
        <fullName evidence="1">Uncharacterized protein</fullName>
    </submittedName>
</protein>
<dbReference type="AlphaFoldDB" id="A0A2P2JPK1"/>
<accession>A0A2P2JPK1</accession>
<dbReference type="EMBL" id="GGEC01014929">
    <property type="protein sequence ID" value="MBW95412.1"/>
    <property type="molecule type" value="Transcribed_RNA"/>
</dbReference>
<reference evidence="1" key="1">
    <citation type="submission" date="2018-02" db="EMBL/GenBank/DDBJ databases">
        <title>Rhizophora mucronata_Transcriptome.</title>
        <authorList>
            <person name="Meera S.P."/>
            <person name="Sreeshan A."/>
            <person name="Augustine A."/>
        </authorList>
    </citation>
    <scope>NUCLEOTIDE SEQUENCE</scope>
    <source>
        <tissue evidence="1">Leaf</tissue>
    </source>
</reference>
<proteinExistence type="predicted"/>